<dbReference type="InterPro" id="IPR053145">
    <property type="entry name" value="AB_hydrolase_Est10"/>
</dbReference>
<organism evidence="1 2">
    <name type="scientific">Oleiagrimonas soli</name>
    <dbReference type="NCBI Taxonomy" id="1543381"/>
    <lineage>
        <taxon>Bacteria</taxon>
        <taxon>Pseudomonadati</taxon>
        <taxon>Pseudomonadota</taxon>
        <taxon>Gammaproteobacteria</taxon>
        <taxon>Lysobacterales</taxon>
        <taxon>Rhodanobacteraceae</taxon>
        <taxon>Oleiagrimonas</taxon>
    </lineage>
</organism>
<protein>
    <recommendedName>
        <fullName evidence="3">Serine aminopeptidase S33 domain-containing protein</fullName>
    </recommendedName>
</protein>
<evidence type="ECO:0000313" key="1">
    <source>
        <dbReference type="EMBL" id="MBB6182897.1"/>
    </source>
</evidence>
<dbReference type="Proteomes" id="UP000560000">
    <property type="component" value="Unassembled WGS sequence"/>
</dbReference>
<gene>
    <name evidence="1" type="ORF">HNQ86_000242</name>
</gene>
<dbReference type="AlphaFoldDB" id="A0A841KFW2"/>
<proteinExistence type="predicted"/>
<dbReference type="PANTHER" id="PTHR43265">
    <property type="entry name" value="ESTERASE ESTD"/>
    <property type="match status" value="1"/>
</dbReference>
<dbReference type="RefSeq" id="WP_052394928.1">
    <property type="nucleotide sequence ID" value="NZ_KN196470.1"/>
</dbReference>
<dbReference type="GO" id="GO:0052689">
    <property type="term" value="F:carboxylic ester hydrolase activity"/>
    <property type="evidence" value="ECO:0007669"/>
    <property type="project" value="TreeGrafter"/>
</dbReference>
<evidence type="ECO:0008006" key="3">
    <source>
        <dbReference type="Google" id="ProtNLM"/>
    </source>
</evidence>
<dbReference type="SUPFAM" id="SSF53474">
    <property type="entry name" value="alpha/beta-Hydrolases"/>
    <property type="match status" value="1"/>
</dbReference>
<comment type="caution">
    <text evidence="1">The sequence shown here is derived from an EMBL/GenBank/DDBJ whole genome shotgun (WGS) entry which is preliminary data.</text>
</comment>
<dbReference type="InterPro" id="IPR029058">
    <property type="entry name" value="AB_hydrolase_fold"/>
</dbReference>
<dbReference type="OrthoDB" id="9809549at2"/>
<reference evidence="1 2" key="1">
    <citation type="submission" date="2020-08" db="EMBL/GenBank/DDBJ databases">
        <title>Genomic Encyclopedia of Type Strains, Phase IV (KMG-IV): sequencing the most valuable type-strain genomes for metagenomic binning, comparative biology and taxonomic classification.</title>
        <authorList>
            <person name="Goeker M."/>
        </authorList>
    </citation>
    <scope>NUCLEOTIDE SEQUENCE [LARGE SCALE GENOMIC DNA]</scope>
    <source>
        <strain evidence="1 2">DSM 107085</strain>
    </source>
</reference>
<dbReference type="PANTHER" id="PTHR43265:SF1">
    <property type="entry name" value="ESTERASE ESTD"/>
    <property type="match status" value="1"/>
</dbReference>
<evidence type="ECO:0000313" key="2">
    <source>
        <dbReference type="Proteomes" id="UP000560000"/>
    </source>
</evidence>
<accession>A0A841KFW2</accession>
<name>A0A841KFW2_9GAMM</name>
<dbReference type="Gene3D" id="3.40.50.1820">
    <property type="entry name" value="alpha/beta hydrolase"/>
    <property type="match status" value="1"/>
</dbReference>
<dbReference type="EMBL" id="JACHET010000001">
    <property type="protein sequence ID" value="MBB6182897.1"/>
    <property type="molecule type" value="Genomic_DNA"/>
</dbReference>
<sequence length="415" mass="45075">MQALQTGNYTAATRHFDAKMRQAVPADQLGQLWSERLAMMFGPHDAKAAGQSPRIESGVVVTPLRFARRWLQMQVRCDAKMDIASLRIVPDKDRPEVAAAHVVHAASGPWGHSEVTQVPSPFGPLPALLTLPKGKGPFPAVVMLAGSGPQDADESIGPNKPFRDLAQGLAAHGVASLRYQKRTYAYPTKSANLSSMSIDDEVTNDAVAALRDLRADPHVDANRVFVLGHSLGAMMAPRIGRQVPQVAGLVMLAAPARSLLAVVDEQIDDLGAATGMSPAQIVAQKQAVEAERKTLDTAQAGHPPAGKFMGIPQSYWMSLHDYDQVRTARALRMPMLFLQGGADFQVSPQHDFARWEAVFAHDPRVTLKAYPGLSHLFMPAGKTRSVKDYLVPAHVDTHVIDDIAAWIKRQPARKQ</sequence>